<proteinExistence type="predicted"/>
<dbReference type="Proteomes" id="UP000272412">
    <property type="component" value="Unassembled WGS sequence"/>
</dbReference>
<keyword evidence="2" id="KW-1185">Reference proteome</keyword>
<protein>
    <submittedName>
        <fullName evidence="1">Uncharacterized protein</fullName>
    </submittedName>
</protein>
<organism evidence="1 2">
    <name type="scientific">Neisseria weixii</name>
    <dbReference type="NCBI Taxonomy" id="1853276"/>
    <lineage>
        <taxon>Bacteria</taxon>
        <taxon>Pseudomonadati</taxon>
        <taxon>Pseudomonadota</taxon>
        <taxon>Betaproteobacteria</taxon>
        <taxon>Neisseriales</taxon>
        <taxon>Neisseriaceae</taxon>
        <taxon>Neisseria</taxon>
    </lineage>
</organism>
<evidence type="ECO:0000313" key="1">
    <source>
        <dbReference type="EMBL" id="RPD86146.1"/>
    </source>
</evidence>
<name>A0A3N4MXC3_9NEIS</name>
<comment type="caution">
    <text evidence="1">The sequence shown here is derived from an EMBL/GenBank/DDBJ whole genome shotgun (WGS) entry which is preliminary data.</text>
</comment>
<dbReference type="EMBL" id="RPFL01000021">
    <property type="protein sequence ID" value="RPD86146.1"/>
    <property type="molecule type" value="Genomic_DNA"/>
</dbReference>
<reference evidence="1 2" key="1">
    <citation type="submission" date="2018-11" db="EMBL/GenBank/DDBJ databases">
        <title>Neisseria weixii sp. nov. isolated from the rectal contents of plateau pika (Ochotona cruzoniae).</title>
        <authorList>
            <person name="Zhang G."/>
        </authorList>
    </citation>
    <scope>NUCLEOTIDE SEQUENCE [LARGE SCALE GENOMIC DNA]</scope>
    <source>
        <strain evidence="1 2">10009</strain>
    </source>
</reference>
<dbReference type="OrthoDB" id="9843626at2"/>
<evidence type="ECO:0000313" key="2">
    <source>
        <dbReference type="Proteomes" id="UP000272412"/>
    </source>
</evidence>
<sequence>MVNKYASVGQSWKIRDTDFRELDPNQYPKLADYIRLAKDSQTVQILPEVSAFKAFTTEDFKAYRQQNRAGTIRPDGSAEDMYILASLDMKKTSDLEDIGRQAFEKKAIVMVRGLKNDSIEESMSAAKFITDQGAVVLIAPAVMEVLKARFSPTFATVQIKADGSIGCTPPAGKKTCPAYGGTTGFLRPVFVIGGKS</sequence>
<dbReference type="RefSeq" id="WP_123804482.1">
    <property type="nucleotide sequence ID" value="NZ_RPFL01000021.1"/>
</dbReference>
<accession>A0A3N4MXC3</accession>
<dbReference type="AlphaFoldDB" id="A0A3N4MXC3"/>
<gene>
    <name evidence="1" type="ORF">EGK74_08630</name>
</gene>